<dbReference type="EMBL" id="JBFOLJ010000002">
    <property type="protein sequence ID" value="KAL2551645.1"/>
    <property type="molecule type" value="Genomic_DNA"/>
</dbReference>
<sequence length="162" mass="18213">MVKNKGLILSHECLQTPVHSLSSLSMYCIGSHLLLDWVIKFCRLILKKVCELGMRFLSCPKCPPSLLEGQILEPQCTVLTAEKILKRLDRRLSGSGRQLRVKLRPGRDGRRLSSSPDVVAAECSVDCDLERVRYSTCRVPFTYPWGASKIRPTADMARHVSS</sequence>
<keyword evidence="2" id="KW-1185">Reference proteome</keyword>
<comment type="caution">
    <text evidence="1">The sequence shown here is derived from an EMBL/GenBank/DDBJ whole genome shotgun (WGS) entry which is preliminary data.</text>
</comment>
<name>A0ABD1WTL4_9LAMI</name>
<evidence type="ECO:0000313" key="2">
    <source>
        <dbReference type="Proteomes" id="UP001604277"/>
    </source>
</evidence>
<organism evidence="1 2">
    <name type="scientific">Forsythia ovata</name>
    <dbReference type="NCBI Taxonomy" id="205694"/>
    <lineage>
        <taxon>Eukaryota</taxon>
        <taxon>Viridiplantae</taxon>
        <taxon>Streptophyta</taxon>
        <taxon>Embryophyta</taxon>
        <taxon>Tracheophyta</taxon>
        <taxon>Spermatophyta</taxon>
        <taxon>Magnoliopsida</taxon>
        <taxon>eudicotyledons</taxon>
        <taxon>Gunneridae</taxon>
        <taxon>Pentapetalae</taxon>
        <taxon>asterids</taxon>
        <taxon>lamiids</taxon>
        <taxon>Lamiales</taxon>
        <taxon>Oleaceae</taxon>
        <taxon>Forsythieae</taxon>
        <taxon>Forsythia</taxon>
    </lineage>
</organism>
<gene>
    <name evidence="1" type="ORF">Fot_05264</name>
</gene>
<reference evidence="2" key="1">
    <citation type="submission" date="2024-07" db="EMBL/GenBank/DDBJ databases">
        <title>Two chromosome-level genome assemblies of Korean endemic species Abeliophyllum distichum and Forsythia ovata (Oleaceae).</title>
        <authorList>
            <person name="Jang H."/>
        </authorList>
    </citation>
    <scope>NUCLEOTIDE SEQUENCE [LARGE SCALE GENOMIC DNA]</scope>
</reference>
<dbReference type="AlphaFoldDB" id="A0ABD1WTL4"/>
<proteinExistence type="predicted"/>
<accession>A0ABD1WTL4</accession>
<protein>
    <submittedName>
        <fullName evidence="1">Uncharacterized protein</fullName>
    </submittedName>
</protein>
<dbReference type="Proteomes" id="UP001604277">
    <property type="component" value="Unassembled WGS sequence"/>
</dbReference>
<evidence type="ECO:0000313" key="1">
    <source>
        <dbReference type="EMBL" id="KAL2551645.1"/>
    </source>
</evidence>